<proteinExistence type="predicted"/>
<protein>
    <recommendedName>
        <fullName evidence="3">DUF1501 domain-containing protein</fullName>
    </recommendedName>
</protein>
<reference evidence="2" key="1">
    <citation type="submission" date="2017-06" db="EMBL/GenBank/DDBJ databases">
        <title>Genome analysis of Fimbriiglobus ruber SP5, the first member of the order Planctomycetales with confirmed chitinolytic capability.</title>
        <authorList>
            <person name="Ravin N.V."/>
            <person name="Rakitin A.L."/>
            <person name="Ivanova A.A."/>
            <person name="Beletsky A.V."/>
            <person name="Kulichevskaya I.S."/>
            <person name="Mardanov A.V."/>
            <person name="Dedysh S.N."/>
        </authorList>
    </citation>
    <scope>NUCLEOTIDE SEQUENCE [LARGE SCALE GENOMIC DNA]</scope>
    <source>
        <strain evidence="2">SP5</strain>
    </source>
</reference>
<dbReference type="PANTHER" id="PTHR43737">
    <property type="entry name" value="BLL7424 PROTEIN"/>
    <property type="match status" value="1"/>
</dbReference>
<dbReference type="OrthoDB" id="127333at2"/>
<dbReference type="EMBL" id="NIDE01000008">
    <property type="protein sequence ID" value="OWK40531.1"/>
    <property type="molecule type" value="Genomic_DNA"/>
</dbReference>
<gene>
    <name evidence="1" type="ORF">FRUB_05450</name>
</gene>
<dbReference type="PANTHER" id="PTHR43737:SF1">
    <property type="entry name" value="DUF1501 DOMAIN-CONTAINING PROTEIN"/>
    <property type="match status" value="1"/>
</dbReference>
<dbReference type="Pfam" id="PF07394">
    <property type="entry name" value="DUF1501"/>
    <property type="match status" value="1"/>
</dbReference>
<dbReference type="Proteomes" id="UP000214646">
    <property type="component" value="Unassembled WGS sequence"/>
</dbReference>
<evidence type="ECO:0008006" key="3">
    <source>
        <dbReference type="Google" id="ProtNLM"/>
    </source>
</evidence>
<sequence>MLTLHTGPASSNCAGATRRAALKAGFLGLTGLGLPDLLRAKATASVGTTAGKKSVILLWLDGGPSQLETYDPKPDAPAEYRGPFGVAQSSVPGMYVSALMPETAKRARQVALIRSVAHGTGDHFAGAHWMATGRFGSTAGSQAQKFPSLGSYVAKVNGANAPGVPAYVGLPSAETVYLYPGYMGAAYLGGAYNPFDVDREIRYLGANDTRRIRSPKWLTNLGGAAADAYVARGPLLKQFDAMRRDVDASGALETMDQFQHQALDLVTGSKARAAFDLDREDPRSADRYGTGPWGRYTLMARRLVEAGVTFVTVDMPHWDDHSGIEKGHGLKVPVVDRAVGALLDDLTERGMLDDVLVVVMGEFGRTPRINTGQPGIPIPGRDHWGNAISVMMAGGGIKGGAVVGRTNARAEHPVERALSPADVLATVYHVLGIDPKMSFKDHTGRPIPILDDGAPIGELV</sequence>
<accession>A0A225DG42</accession>
<dbReference type="RefSeq" id="WP_088256431.1">
    <property type="nucleotide sequence ID" value="NZ_NIDE01000008.1"/>
</dbReference>
<dbReference type="AlphaFoldDB" id="A0A225DG42"/>
<dbReference type="SUPFAM" id="SSF53649">
    <property type="entry name" value="Alkaline phosphatase-like"/>
    <property type="match status" value="1"/>
</dbReference>
<dbReference type="InterPro" id="IPR017850">
    <property type="entry name" value="Alkaline_phosphatase_core_sf"/>
</dbReference>
<name>A0A225DG42_9BACT</name>
<evidence type="ECO:0000313" key="1">
    <source>
        <dbReference type="EMBL" id="OWK40531.1"/>
    </source>
</evidence>
<dbReference type="InterPro" id="IPR010869">
    <property type="entry name" value="DUF1501"/>
</dbReference>
<dbReference type="Gene3D" id="3.40.720.10">
    <property type="entry name" value="Alkaline Phosphatase, subunit A"/>
    <property type="match status" value="1"/>
</dbReference>
<comment type="caution">
    <text evidence="1">The sequence shown here is derived from an EMBL/GenBank/DDBJ whole genome shotgun (WGS) entry which is preliminary data.</text>
</comment>
<keyword evidence="2" id="KW-1185">Reference proteome</keyword>
<organism evidence="1 2">
    <name type="scientific">Fimbriiglobus ruber</name>
    <dbReference type="NCBI Taxonomy" id="1908690"/>
    <lineage>
        <taxon>Bacteria</taxon>
        <taxon>Pseudomonadati</taxon>
        <taxon>Planctomycetota</taxon>
        <taxon>Planctomycetia</taxon>
        <taxon>Gemmatales</taxon>
        <taxon>Gemmataceae</taxon>
        <taxon>Fimbriiglobus</taxon>
    </lineage>
</organism>
<evidence type="ECO:0000313" key="2">
    <source>
        <dbReference type="Proteomes" id="UP000214646"/>
    </source>
</evidence>